<gene>
    <name evidence="17" type="ORF">ANANG_G00078790</name>
</gene>
<evidence type="ECO:0000256" key="6">
    <source>
        <dbReference type="ARBA" id="ARBA00022729"/>
    </source>
</evidence>
<comment type="function">
    <text evidence="11">Catalyzes the oxidation of sulfhydryl groups in peptide and protein thiols to disulfides with the reduction of oxygen to hydrogen peroxide. Plays a role in disulfide bond formation in a variety of extracellular proteins. In fibroblasts, required for normal incorporation of laminin into the extracellular matrix, and thereby for normal cell-cell adhesion and cell migration.</text>
</comment>
<dbReference type="InterPro" id="IPR039798">
    <property type="entry name" value="Sulfhydryl_oxidase"/>
</dbReference>
<keyword evidence="9" id="KW-1015">Disulfide bond</keyword>
<feature type="compositionally biased region" description="Basic residues" evidence="14">
    <location>
        <begin position="660"/>
        <end position="672"/>
    </location>
</feature>
<dbReference type="FunFam" id="1.20.120.310:FF:000001">
    <property type="entry name" value="Sulfhydryl oxidase"/>
    <property type="match status" value="1"/>
</dbReference>
<comment type="caution">
    <text evidence="13">Lacks conserved residue(s) required for the propagation of feature annotation.</text>
</comment>
<evidence type="ECO:0000256" key="9">
    <source>
        <dbReference type="ARBA" id="ARBA00023157"/>
    </source>
</evidence>
<comment type="caution">
    <text evidence="17">The sequence shown here is derived from an EMBL/GenBank/DDBJ whole genome shotgun (WGS) entry which is preliminary data.</text>
</comment>
<evidence type="ECO:0000313" key="17">
    <source>
        <dbReference type="EMBL" id="KAG5850113.1"/>
    </source>
</evidence>
<comment type="subcellular location">
    <subcellularLocation>
        <location evidence="2">Secreted</location>
    </subcellularLocation>
</comment>
<dbReference type="GO" id="GO:0003756">
    <property type="term" value="F:protein disulfide isomerase activity"/>
    <property type="evidence" value="ECO:0007669"/>
    <property type="project" value="TreeGrafter"/>
</dbReference>
<feature type="compositionally biased region" description="Basic and acidic residues" evidence="14">
    <location>
        <begin position="719"/>
        <end position="736"/>
    </location>
</feature>
<dbReference type="SUPFAM" id="SSF52833">
    <property type="entry name" value="Thioredoxin-like"/>
    <property type="match status" value="1"/>
</dbReference>
<evidence type="ECO:0000259" key="15">
    <source>
        <dbReference type="PROSITE" id="PS51324"/>
    </source>
</evidence>
<feature type="region of interest" description="Disordered" evidence="14">
    <location>
        <begin position="717"/>
        <end position="755"/>
    </location>
</feature>
<dbReference type="Proteomes" id="UP001044222">
    <property type="component" value="Unassembled WGS sequence"/>
</dbReference>
<dbReference type="SUPFAM" id="SSF69000">
    <property type="entry name" value="FAD-dependent thiol oxidase"/>
    <property type="match status" value="1"/>
</dbReference>
<evidence type="ECO:0000256" key="8">
    <source>
        <dbReference type="ARBA" id="ARBA00023002"/>
    </source>
</evidence>
<dbReference type="InterPro" id="IPR036249">
    <property type="entry name" value="Thioredoxin-like_sf"/>
</dbReference>
<dbReference type="FunFam" id="1.20.120.1960:FF:000001">
    <property type="entry name" value="Sulfhydryl oxidase"/>
    <property type="match status" value="1"/>
</dbReference>
<dbReference type="PANTHER" id="PTHR22897:SF6">
    <property type="entry name" value="SULFHYDRYL OXIDASE 1"/>
    <property type="match status" value="1"/>
</dbReference>
<dbReference type="Pfam" id="PF00085">
    <property type="entry name" value="Thioredoxin"/>
    <property type="match status" value="1"/>
</dbReference>
<proteinExistence type="inferred from homology"/>
<evidence type="ECO:0000256" key="7">
    <source>
        <dbReference type="ARBA" id="ARBA00022827"/>
    </source>
</evidence>
<feature type="transmembrane region" description="Helical" evidence="13">
    <location>
        <begin position="20"/>
        <end position="39"/>
    </location>
</feature>
<feature type="domain" description="ERV/ALR sulfhydryl oxidase" evidence="15">
    <location>
        <begin position="449"/>
        <end position="550"/>
    </location>
</feature>
<keyword evidence="10" id="KW-0325">Glycoprotein</keyword>
<accession>A0A9D3MLU1</accession>
<evidence type="ECO:0000256" key="2">
    <source>
        <dbReference type="ARBA" id="ARBA00004613"/>
    </source>
</evidence>
<reference evidence="17" key="1">
    <citation type="submission" date="2021-01" db="EMBL/GenBank/DDBJ databases">
        <title>A chromosome-scale assembly of European eel, Anguilla anguilla.</title>
        <authorList>
            <person name="Henkel C."/>
            <person name="Jong-Raadsen S.A."/>
            <person name="Dufour S."/>
            <person name="Weltzien F.-A."/>
            <person name="Palstra A.P."/>
            <person name="Pelster B."/>
            <person name="Spaink H.P."/>
            <person name="Van Den Thillart G.E."/>
            <person name="Jansen H."/>
            <person name="Zahm M."/>
            <person name="Klopp C."/>
            <person name="Cedric C."/>
            <person name="Louis A."/>
            <person name="Berthelot C."/>
            <person name="Parey E."/>
            <person name="Roest Crollius H."/>
            <person name="Montfort J."/>
            <person name="Robinson-Rechavi M."/>
            <person name="Bucao C."/>
            <person name="Bouchez O."/>
            <person name="Gislard M."/>
            <person name="Lluch J."/>
            <person name="Milhes M."/>
            <person name="Lampietro C."/>
            <person name="Lopez Roques C."/>
            <person name="Donnadieu C."/>
            <person name="Braasch I."/>
            <person name="Desvignes T."/>
            <person name="Postlethwait J."/>
            <person name="Bobe J."/>
            <person name="Guiguen Y."/>
            <person name="Dirks R."/>
        </authorList>
    </citation>
    <scope>NUCLEOTIDE SEQUENCE</scope>
    <source>
        <strain evidence="17">Tag_6206</strain>
        <tissue evidence="17">Liver</tissue>
    </source>
</reference>
<feature type="compositionally biased region" description="Gly residues" evidence="14">
    <location>
        <begin position="627"/>
        <end position="637"/>
    </location>
</feature>
<dbReference type="GO" id="GO:0000139">
    <property type="term" value="C:Golgi membrane"/>
    <property type="evidence" value="ECO:0007669"/>
    <property type="project" value="TreeGrafter"/>
</dbReference>
<comment type="similarity">
    <text evidence="3 13">Belongs to the quiescin-sulfhydryl oxidase (QSOX) family.</text>
</comment>
<dbReference type="EMBL" id="JAFIRN010000004">
    <property type="protein sequence ID" value="KAG5850113.1"/>
    <property type="molecule type" value="Genomic_DNA"/>
</dbReference>
<protein>
    <recommendedName>
        <fullName evidence="13">Sulfhydryl oxidase</fullName>
        <ecNumber evidence="13">1.8.3.2</ecNumber>
    </recommendedName>
</protein>
<name>A0A9D3MLU1_ANGAN</name>
<evidence type="ECO:0000256" key="5">
    <source>
        <dbReference type="ARBA" id="ARBA00022630"/>
    </source>
</evidence>
<dbReference type="InterPro" id="IPR017905">
    <property type="entry name" value="ERV/ALR_sulphydryl_oxidase"/>
</dbReference>
<evidence type="ECO:0000256" key="3">
    <source>
        <dbReference type="ARBA" id="ARBA00006041"/>
    </source>
</evidence>
<dbReference type="Gene3D" id="1.20.120.310">
    <property type="entry name" value="ERV/ALR sulfhydryl oxidase domain"/>
    <property type="match status" value="1"/>
</dbReference>
<dbReference type="CDD" id="cd02992">
    <property type="entry name" value="PDI_a_QSOX"/>
    <property type="match status" value="1"/>
</dbReference>
<dbReference type="Pfam" id="PF18371">
    <property type="entry name" value="FAD_SOX"/>
    <property type="match status" value="1"/>
</dbReference>
<dbReference type="EC" id="1.8.3.2" evidence="13"/>
<dbReference type="InterPro" id="IPR036774">
    <property type="entry name" value="ERV/ALR_sulphydryl_oxid_sf"/>
</dbReference>
<dbReference type="FunFam" id="3.40.30.10:FF:000080">
    <property type="entry name" value="Sulfhydryl oxidase"/>
    <property type="match status" value="1"/>
</dbReference>
<keyword evidence="7 13" id="KW-0274">FAD</keyword>
<evidence type="ECO:0000313" key="18">
    <source>
        <dbReference type="Proteomes" id="UP001044222"/>
    </source>
</evidence>
<evidence type="ECO:0000256" key="10">
    <source>
        <dbReference type="ARBA" id="ARBA00023180"/>
    </source>
</evidence>
<evidence type="ECO:0000259" key="16">
    <source>
        <dbReference type="PROSITE" id="PS51352"/>
    </source>
</evidence>
<dbReference type="Pfam" id="PF04777">
    <property type="entry name" value="Evr1_Alr"/>
    <property type="match status" value="1"/>
</dbReference>
<evidence type="ECO:0000256" key="12">
    <source>
        <dbReference type="ARBA" id="ARBA00048864"/>
    </source>
</evidence>
<dbReference type="Gene3D" id="3.40.30.10">
    <property type="entry name" value="Glutaredoxin"/>
    <property type="match status" value="2"/>
</dbReference>
<dbReference type="Pfam" id="PF18108">
    <property type="entry name" value="QSOX_Trx1"/>
    <property type="match status" value="1"/>
</dbReference>
<keyword evidence="18" id="KW-1185">Reference proteome</keyword>
<keyword evidence="13" id="KW-0472">Membrane</keyword>
<feature type="transmembrane region" description="Helical" evidence="13">
    <location>
        <begin position="777"/>
        <end position="794"/>
    </location>
</feature>
<keyword evidence="8 13" id="KW-0560">Oxidoreductase</keyword>
<comment type="catalytic activity">
    <reaction evidence="12 13">
        <text>2 R'C(R)SH + O2 = R'C(R)S-S(R)CR' + H2O2</text>
        <dbReference type="Rhea" id="RHEA:17357"/>
        <dbReference type="ChEBI" id="CHEBI:15379"/>
        <dbReference type="ChEBI" id="CHEBI:16240"/>
        <dbReference type="ChEBI" id="CHEBI:16520"/>
        <dbReference type="ChEBI" id="CHEBI:17412"/>
        <dbReference type="EC" id="1.8.3.2"/>
    </reaction>
</comment>
<evidence type="ECO:0000256" key="13">
    <source>
        <dbReference type="RuleBase" id="RU371123"/>
    </source>
</evidence>
<dbReference type="Gene3D" id="1.20.120.1960">
    <property type="entry name" value="QSOX sulfhydryl oxidase domain"/>
    <property type="match status" value="1"/>
</dbReference>
<keyword evidence="5 13" id="KW-0285">Flavoprotein</keyword>
<keyword evidence="13" id="KW-0812">Transmembrane</keyword>
<dbReference type="PRINTS" id="PR00421">
    <property type="entry name" value="THIOREDOXIN"/>
</dbReference>
<keyword evidence="4" id="KW-0964">Secreted</keyword>
<evidence type="ECO:0000256" key="1">
    <source>
        <dbReference type="ARBA" id="ARBA00001974"/>
    </source>
</evidence>
<evidence type="ECO:0000256" key="14">
    <source>
        <dbReference type="SAM" id="MobiDB-lite"/>
    </source>
</evidence>
<organism evidence="17 18">
    <name type="scientific">Anguilla anguilla</name>
    <name type="common">European freshwater eel</name>
    <name type="synonym">Muraena anguilla</name>
    <dbReference type="NCBI Taxonomy" id="7936"/>
    <lineage>
        <taxon>Eukaryota</taxon>
        <taxon>Metazoa</taxon>
        <taxon>Chordata</taxon>
        <taxon>Craniata</taxon>
        <taxon>Vertebrata</taxon>
        <taxon>Euteleostomi</taxon>
        <taxon>Actinopterygii</taxon>
        <taxon>Neopterygii</taxon>
        <taxon>Teleostei</taxon>
        <taxon>Anguilliformes</taxon>
        <taxon>Anguillidae</taxon>
        <taxon>Anguilla</taxon>
    </lineage>
</organism>
<dbReference type="InterPro" id="IPR013766">
    <property type="entry name" value="Thioredoxin_domain"/>
</dbReference>
<evidence type="ECO:0000256" key="11">
    <source>
        <dbReference type="ARBA" id="ARBA00045804"/>
    </source>
</evidence>
<dbReference type="GO" id="GO:0016971">
    <property type="term" value="F:flavin-dependent sulfhydryl oxidase activity"/>
    <property type="evidence" value="ECO:0007669"/>
    <property type="project" value="InterPro"/>
</dbReference>
<feature type="compositionally biased region" description="Basic and acidic residues" evidence="14">
    <location>
        <begin position="581"/>
        <end position="611"/>
    </location>
</feature>
<dbReference type="PROSITE" id="PS51352">
    <property type="entry name" value="THIOREDOXIN_2"/>
    <property type="match status" value="1"/>
</dbReference>
<dbReference type="InterPro" id="IPR040986">
    <property type="entry name" value="QSOX_FAD-bd_dom"/>
</dbReference>
<feature type="region of interest" description="Disordered" evidence="14">
    <location>
        <begin position="659"/>
        <end position="681"/>
    </location>
</feature>
<dbReference type="GO" id="GO:0005615">
    <property type="term" value="C:extracellular space"/>
    <property type="evidence" value="ECO:0007669"/>
    <property type="project" value="TreeGrafter"/>
</dbReference>
<evidence type="ECO:0000256" key="4">
    <source>
        <dbReference type="ARBA" id="ARBA00022525"/>
    </source>
</evidence>
<dbReference type="InterPro" id="IPR042568">
    <property type="entry name" value="QSOX_FAD-bd_sf"/>
</dbReference>
<dbReference type="PANTHER" id="PTHR22897">
    <property type="entry name" value="QUIESCIN Q6-RELATED SULFHYDRYL OXIDASE"/>
    <property type="match status" value="1"/>
</dbReference>
<feature type="domain" description="Thioredoxin" evidence="16">
    <location>
        <begin position="32"/>
        <end position="190"/>
    </location>
</feature>
<sequence>MAQHRCCATSRCSRKIRRILSAWSICVFMPYVFLFPPSAEAGLYTPTDQIVILNPDTVDSVLFNSSSALVVEFYASWCGHCIAFSPVWKSLARDVKEWKPAVDLAAIDCADEVNRMTCFRFGITGYPTLKFFHAYSRSESQGQRLKAPPYDVRGLRHLVIDTMETHEETWPPACPPLEPASKAEIDNFFETNSGGYLALVFEEASSYVGREVTLDLLQYENITVRRVLSTEDGLVSKLGVTGVPLVLPVPPRRELHQARREATAAILFPSAGPAEWLAIALRLRHLFIGGDRKPSVLRCARRDIEARTFYSYALQRLPGVIRAGKSLTVVSDLHENTTQQEWRPFNRTRVYMSDLESALHYSLRVELAAHPVISGEDLTALKRYVSVLAKYFPGRPMVQNLLQSVDAWLKERGDSELLYSSLQDMLDNTGQIPDAVLPEGVKWVGCQGTQAHFRGYPCSVWTLFHVLTVQAMKTPGAAPLEVLQALRGYVHSFFGCRYCASHFETMARENMNQVRSPATAALWLWYRHNRVNNRLAGALSEDPSFPKVQWPPPDLCPRCHTVKRNGEHSWNQEELLREQREKLAARREQEAQRGADGKGRRGGGRVEEGRRERRRRRREGGGRRAGRGSGAGGDGGAAAGGRALGLGAPAVGLADAGLPSRRRRAAAKRRAQKPSIVGLKPRQPREDIVDLDSFVNQHYKAKALRAAALAGRVRRRSLQRKEEAEPQPVEPERPQERGLPGRYAGLEEERGDGGPGRKRWTSLLSVGFSGLDLSLCLLLYFSSCMCLLAMYLYFRLRLRLRRAKVAQP</sequence>
<dbReference type="AlphaFoldDB" id="A0A9D3MLU1"/>
<keyword evidence="6" id="KW-0732">Signal</keyword>
<dbReference type="GO" id="GO:0006457">
    <property type="term" value="P:protein folding"/>
    <property type="evidence" value="ECO:0007669"/>
    <property type="project" value="TreeGrafter"/>
</dbReference>
<keyword evidence="13" id="KW-1133">Transmembrane helix</keyword>
<feature type="region of interest" description="Disordered" evidence="14">
    <location>
        <begin position="581"/>
        <end position="637"/>
    </location>
</feature>
<dbReference type="InterPro" id="IPR041269">
    <property type="entry name" value="QSOX_Trx1"/>
</dbReference>
<comment type="cofactor">
    <cofactor evidence="1 13">
        <name>FAD</name>
        <dbReference type="ChEBI" id="CHEBI:57692"/>
    </cofactor>
</comment>
<dbReference type="PROSITE" id="PS51324">
    <property type="entry name" value="ERV_ALR"/>
    <property type="match status" value="1"/>
</dbReference>
<dbReference type="FunFam" id="3.40.30.10:FF:000073">
    <property type="entry name" value="Sulfhydryl oxidase"/>
    <property type="match status" value="1"/>
</dbReference>